<organism evidence="7 8">
    <name type="scientific">Parthenolecanium corni</name>
    <dbReference type="NCBI Taxonomy" id="536013"/>
    <lineage>
        <taxon>Eukaryota</taxon>
        <taxon>Metazoa</taxon>
        <taxon>Ecdysozoa</taxon>
        <taxon>Arthropoda</taxon>
        <taxon>Hexapoda</taxon>
        <taxon>Insecta</taxon>
        <taxon>Pterygota</taxon>
        <taxon>Neoptera</taxon>
        <taxon>Paraneoptera</taxon>
        <taxon>Hemiptera</taxon>
        <taxon>Sternorrhyncha</taxon>
        <taxon>Coccoidea</taxon>
        <taxon>Coccidae</taxon>
        <taxon>Parthenolecanium</taxon>
    </lineage>
</organism>
<proteinExistence type="inferred from homology"/>
<dbReference type="SUPFAM" id="SSF51735">
    <property type="entry name" value="NAD(P)-binding Rossmann-fold domains"/>
    <property type="match status" value="1"/>
</dbReference>
<dbReference type="InterPro" id="IPR002347">
    <property type="entry name" value="SDR_fam"/>
</dbReference>
<comment type="similarity">
    <text evidence="5">Belongs to the short-chain dehydrogenases/reductases (SDR) family. 17-beta-HSD 3 subfamily.</text>
</comment>
<name>A0AAN9Y404_9HEMI</name>
<comment type="caution">
    <text evidence="7">The sequence shown here is derived from an EMBL/GenBank/DDBJ whole genome shotgun (WGS) entry which is preliminary data.</text>
</comment>
<dbReference type="FunFam" id="3.40.50.720:FF:000137">
    <property type="entry name" value="Hydroxysteroid (17-beta) dehydrogenase 3"/>
    <property type="match status" value="1"/>
</dbReference>
<keyword evidence="8" id="KW-1185">Reference proteome</keyword>
<dbReference type="AlphaFoldDB" id="A0AAN9Y404"/>
<evidence type="ECO:0000256" key="3">
    <source>
        <dbReference type="ARBA" id="ARBA00023002"/>
    </source>
</evidence>
<evidence type="ECO:0000256" key="6">
    <source>
        <dbReference type="SAM" id="Phobius"/>
    </source>
</evidence>
<dbReference type="PRINTS" id="PR00081">
    <property type="entry name" value="GDHRDH"/>
</dbReference>
<dbReference type="InterPro" id="IPR020904">
    <property type="entry name" value="Sc_DH/Rdtase_CS"/>
</dbReference>
<dbReference type="PIRSF" id="PIRSF000126">
    <property type="entry name" value="11-beta-HSD1"/>
    <property type="match status" value="1"/>
</dbReference>
<dbReference type="InterPro" id="IPR052149">
    <property type="entry name" value="17-beta-HSD3-like"/>
</dbReference>
<evidence type="ECO:0000256" key="2">
    <source>
        <dbReference type="ARBA" id="ARBA00022857"/>
    </source>
</evidence>
<keyword evidence="2" id="KW-0521">NADP</keyword>
<dbReference type="Proteomes" id="UP001367676">
    <property type="component" value="Unassembled WGS sequence"/>
</dbReference>
<feature type="transmembrane region" description="Helical" evidence="6">
    <location>
        <begin position="200"/>
        <end position="221"/>
    </location>
</feature>
<gene>
    <name evidence="7" type="ORF">V9T40_002227</name>
</gene>
<dbReference type="Pfam" id="PF00106">
    <property type="entry name" value="adh_short"/>
    <property type="match status" value="1"/>
</dbReference>
<dbReference type="GO" id="GO:0005739">
    <property type="term" value="C:mitochondrion"/>
    <property type="evidence" value="ECO:0007669"/>
    <property type="project" value="UniProtKB-SubCell"/>
</dbReference>
<dbReference type="EMBL" id="JBBCAQ010000022">
    <property type="protein sequence ID" value="KAK7590614.1"/>
    <property type="molecule type" value="Genomic_DNA"/>
</dbReference>
<sequence>MGLPPDSASLIMLEIGKELKFYEDTLALIGLLYAGKLATSFSLSLYRGFKEHIFTKLYPNKETVLSFGSWAVVTGATGGVGKAFAEELARRGLNIVLLDSDLEKLNEVSAEIEQETGVDTKIIEVDFLDDFVITESIMDVVKSIDAGILVNTFQVVMQCPMPFVKCSLEEVNAILNANIKSLTMITYVVMNGMLQRNRGLILNLSAFSGLYPVPFISVYSASKAYLEFFSRSLSMECKNTNIMIQSVTPGLIKADENPNDNALTYVLPNMNNFVRNTVDSLGMSSRITGSWFFSMELWLLKRVPEFIMQLIVFELMSTACR</sequence>
<evidence type="ECO:0000256" key="1">
    <source>
        <dbReference type="ARBA" id="ARBA00004173"/>
    </source>
</evidence>
<reference evidence="7 8" key="1">
    <citation type="submission" date="2024-03" db="EMBL/GenBank/DDBJ databases">
        <title>Adaptation during the transition from Ophiocordyceps entomopathogen to insect associate is accompanied by gene loss and intensified selection.</title>
        <authorList>
            <person name="Ward C.M."/>
            <person name="Onetto C.A."/>
            <person name="Borneman A.R."/>
        </authorList>
    </citation>
    <scope>NUCLEOTIDE SEQUENCE [LARGE SCALE GENOMIC DNA]</scope>
    <source>
        <strain evidence="7">AWRI1</strain>
        <tissue evidence="7">Single Adult Female</tissue>
    </source>
</reference>
<dbReference type="InterPro" id="IPR036291">
    <property type="entry name" value="NAD(P)-bd_dom_sf"/>
</dbReference>
<evidence type="ECO:0000313" key="7">
    <source>
        <dbReference type="EMBL" id="KAK7590614.1"/>
    </source>
</evidence>
<dbReference type="CDD" id="cd05356">
    <property type="entry name" value="17beta-HSD1_like_SDR_c"/>
    <property type="match status" value="1"/>
</dbReference>
<dbReference type="GO" id="GO:0016491">
    <property type="term" value="F:oxidoreductase activity"/>
    <property type="evidence" value="ECO:0007669"/>
    <property type="project" value="UniProtKB-KW"/>
</dbReference>
<dbReference type="PANTHER" id="PTHR44889">
    <property type="entry name" value="INACTIVE HYDROXYSTEROID DEHYDROGENASE-LIKE PROTEIN 1"/>
    <property type="match status" value="1"/>
</dbReference>
<keyword evidence="6" id="KW-0472">Membrane</keyword>
<keyword evidence="6" id="KW-1133">Transmembrane helix</keyword>
<dbReference type="Gene3D" id="3.40.50.720">
    <property type="entry name" value="NAD(P)-binding Rossmann-like Domain"/>
    <property type="match status" value="1"/>
</dbReference>
<keyword evidence="3" id="KW-0560">Oxidoreductase</keyword>
<accession>A0AAN9Y404</accession>
<evidence type="ECO:0000313" key="8">
    <source>
        <dbReference type="Proteomes" id="UP001367676"/>
    </source>
</evidence>
<comment type="subcellular location">
    <subcellularLocation>
        <location evidence="1">Mitochondrion</location>
    </subcellularLocation>
</comment>
<dbReference type="PANTHER" id="PTHR44889:SF1">
    <property type="entry name" value="INACTIVE HYDROXYSTEROID DEHYDROGENASE-LIKE PROTEIN 1"/>
    <property type="match status" value="1"/>
</dbReference>
<feature type="transmembrane region" description="Helical" evidence="6">
    <location>
        <begin position="26"/>
        <end position="46"/>
    </location>
</feature>
<keyword evidence="4" id="KW-0496">Mitochondrion</keyword>
<dbReference type="PROSITE" id="PS00061">
    <property type="entry name" value="ADH_SHORT"/>
    <property type="match status" value="1"/>
</dbReference>
<evidence type="ECO:0000256" key="4">
    <source>
        <dbReference type="ARBA" id="ARBA00023128"/>
    </source>
</evidence>
<protein>
    <submittedName>
        <fullName evidence="7">Uncharacterized protein</fullName>
    </submittedName>
</protein>
<evidence type="ECO:0000256" key="5">
    <source>
        <dbReference type="ARBA" id="ARBA00038261"/>
    </source>
</evidence>
<keyword evidence="6" id="KW-0812">Transmembrane</keyword>